<dbReference type="PANTHER" id="PTHR30546:SF23">
    <property type="entry name" value="FLAVOPROTEIN-LIKE PROTEIN YCP4-RELATED"/>
    <property type="match status" value="1"/>
</dbReference>
<dbReference type="NCBIfam" id="NF002999">
    <property type="entry name" value="PRK03767.1"/>
    <property type="match status" value="1"/>
</dbReference>
<evidence type="ECO:0000313" key="3">
    <source>
        <dbReference type="EMBL" id="KAK4535531.1"/>
    </source>
</evidence>
<sequence length="202" mass="21877">MPRVLVLFYSMYGHVGQLARKEAAGVKKAGVDCDLMQIPETLSDEVLKMMHAPPKPTDVPVLTDVQKLTEYDGILFGYPTRYGQSPAQVSALWDQTGQIWQKGGLVGKPAGIFTSTASMQGGQETTPLTAMTRFVHHGMIYVPLGYIDPGMFDLNNVHGGSAYGASTFAGGDGSRQPTEMELRLAQLQGERFAQVVKKLAAK</sequence>
<proteinExistence type="inferred from homology"/>
<keyword evidence="4" id="KW-1185">Reference proteome</keyword>
<dbReference type="GO" id="GO:0003955">
    <property type="term" value="F:NAD(P)H dehydrogenase (quinone) activity"/>
    <property type="evidence" value="ECO:0007669"/>
    <property type="project" value="InterPro"/>
</dbReference>
<dbReference type="FunFam" id="3.40.50.360:FF:000001">
    <property type="entry name" value="NAD(P)H dehydrogenase (Quinone) FQR1-like"/>
    <property type="match status" value="1"/>
</dbReference>
<dbReference type="Proteomes" id="UP001301350">
    <property type="component" value="Unassembled WGS sequence"/>
</dbReference>
<dbReference type="InterPro" id="IPR010089">
    <property type="entry name" value="Flavoprotein_WrbA-like"/>
</dbReference>
<comment type="similarity">
    <text evidence="1">Belongs to the WrbA family.</text>
</comment>
<organism evidence="3 4">
    <name type="scientific">Cyanidium caldarium</name>
    <name type="common">Red alga</name>
    <dbReference type="NCBI Taxonomy" id="2771"/>
    <lineage>
        <taxon>Eukaryota</taxon>
        <taxon>Rhodophyta</taxon>
        <taxon>Bangiophyceae</taxon>
        <taxon>Cyanidiales</taxon>
        <taxon>Cyanidiaceae</taxon>
        <taxon>Cyanidium</taxon>
    </lineage>
</organism>
<evidence type="ECO:0000313" key="4">
    <source>
        <dbReference type="Proteomes" id="UP001301350"/>
    </source>
</evidence>
<comment type="caution">
    <text evidence="3">The sequence shown here is derived from an EMBL/GenBank/DDBJ whole genome shotgun (WGS) entry which is preliminary data.</text>
</comment>
<evidence type="ECO:0000259" key="2">
    <source>
        <dbReference type="PROSITE" id="PS50902"/>
    </source>
</evidence>
<dbReference type="InterPro" id="IPR008254">
    <property type="entry name" value="Flavodoxin/NO_synth"/>
</dbReference>
<dbReference type="AlphaFoldDB" id="A0AAV9ITW0"/>
<dbReference type="PANTHER" id="PTHR30546">
    <property type="entry name" value="FLAVODOXIN-RELATED PROTEIN WRBA-RELATED"/>
    <property type="match status" value="1"/>
</dbReference>
<dbReference type="Pfam" id="PF03358">
    <property type="entry name" value="FMN_red"/>
    <property type="match status" value="1"/>
</dbReference>
<accession>A0AAV9ITW0</accession>
<dbReference type="PROSITE" id="PS50902">
    <property type="entry name" value="FLAVODOXIN_LIKE"/>
    <property type="match status" value="1"/>
</dbReference>
<dbReference type="InterPro" id="IPR005025">
    <property type="entry name" value="FMN_Rdtase-like_dom"/>
</dbReference>
<reference evidence="3 4" key="1">
    <citation type="submission" date="2022-07" db="EMBL/GenBank/DDBJ databases">
        <title>Genome-wide signatures of adaptation to extreme environments.</title>
        <authorList>
            <person name="Cho C.H."/>
            <person name="Yoon H.S."/>
        </authorList>
    </citation>
    <scope>NUCLEOTIDE SEQUENCE [LARGE SCALE GENOMIC DNA]</scope>
    <source>
        <strain evidence="3 4">DBV 063 E5</strain>
    </source>
</reference>
<dbReference type="GO" id="GO:0010181">
    <property type="term" value="F:FMN binding"/>
    <property type="evidence" value="ECO:0007669"/>
    <property type="project" value="InterPro"/>
</dbReference>
<protein>
    <recommendedName>
        <fullName evidence="2">Flavodoxin-like domain-containing protein</fullName>
    </recommendedName>
</protein>
<dbReference type="InterPro" id="IPR029039">
    <property type="entry name" value="Flavoprotein-like_sf"/>
</dbReference>
<name>A0AAV9ITW0_CYACA</name>
<dbReference type="NCBIfam" id="TIGR01755">
    <property type="entry name" value="flav_wrbA"/>
    <property type="match status" value="1"/>
</dbReference>
<feature type="domain" description="Flavodoxin-like" evidence="2">
    <location>
        <begin position="4"/>
        <end position="192"/>
    </location>
</feature>
<dbReference type="Gene3D" id="3.40.50.360">
    <property type="match status" value="1"/>
</dbReference>
<dbReference type="GO" id="GO:0016020">
    <property type="term" value="C:membrane"/>
    <property type="evidence" value="ECO:0007669"/>
    <property type="project" value="TreeGrafter"/>
</dbReference>
<dbReference type="SUPFAM" id="SSF52218">
    <property type="entry name" value="Flavoproteins"/>
    <property type="match status" value="1"/>
</dbReference>
<evidence type="ECO:0000256" key="1">
    <source>
        <dbReference type="ARBA" id="ARBA00006961"/>
    </source>
</evidence>
<gene>
    <name evidence="3" type="ORF">CDCA_CDCA05G1556</name>
</gene>
<dbReference type="EMBL" id="JANCYW010000005">
    <property type="protein sequence ID" value="KAK4535531.1"/>
    <property type="molecule type" value="Genomic_DNA"/>
</dbReference>